<dbReference type="InterPro" id="IPR033579">
    <property type="entry name" value="TMEM128"/>
</dbReference>
<dbReference type="RefSeq" id="XP_024375787.1">
    <property type="nucleotide sequence ID" value="XM_024520019.2"/>
</dbReference>
<dbReference type="Gramene" id="Pp3c5_25700V3.2">
    <property type="protein sequence ID" value="Pp3c5_25700V3.2"/>
    <property type="gene ID" value="Pp3c5_25700"/>
</dbReference>
<evidence type="ECO:0000313" key="3">
    <source>
        <dbReference type="EnsemblPlants" id="Pp3c5_25700V3.1"/>
    </source>
</evidence>
<accession>A0A2K1KL28</accession>
<dbReference type="PaxDb" id="3218-PP1S154_13V6.1"/>
<dbReference type="PANTHER" id="PTHR31134">
    <property type="entry name" value="TRANSMEMBRANE PROTEIN 128"/>
    <property type="match status" value="1"/>
</dbReference>
<reference evidence="2 4" key="2">
    <citation type="journal article" date="2018" name="Plant J.">
        <title>The Physcomitrella patens chromosome-scale assembly reveals moss genome structure and evolution.</title>
        <authorList>
            <person name="Lang D."/>
            <person name="Ullrich K.K."/>
            <person name="Murat F."/>
            <person name="Fuchs J."/>
            <person name="Jenkins J."/>
            <person name="Haas F.B."/>
            <person name="Piednoel M."/>
            <person name="Gundlach H."/>
            <person name="Van Bel M."/>
            <person name="Meyberg R."/>
            <person name="Vives C."/>
            <person name="Morata J."/>
            <person name="Symeonidi A."/>
            <person name="Hiss M."/>
            <person name="Muchero W."/>
            <person name="Kamisugi Y."/>
            <person name="Saleh O."/>
            <person name="Blanc G."/>
            <person name="Decker E.L."/>
            <person name="van Gessel N."/>
            <person name="Grimwood J."/>
            <person name="Hayes R.D."/>
            <person name="Graham S.W."/>
            <person name="Gunter L.E."/>
            <person name="McDaniel S.F."/>
            <person name="Hoernstein S.N.W."/>
            <person name="Larsson A."/>
            <person name="Li F.W."/>
            <person name="Perroud P.F."/>
            <person name="Phillips J."/>
            <person name="Ranjan P."/>
            <person name="Rokshar D.S."/>
            <person name="Rothfels C.J."/>
            <person name="Schneider L."/>
            <person name="Shu S."/>
            <person name="Stevenson D.W."/>
            <person name="Thummler F."/>
            <person name="Tillich M."/>
            <person name="Villarreal Aguilar J.C."/>
            <person name="Widiez T."/>
            <person name="Wong G.K."/>
            <person name="Wymore A."/>
            <person name="Zhang Y."/>
            <person name="Zimmer A.D."/>
            <person name="Quatrano R.S."/>
            <person name="Mayer K.F.X."/>
            <person name="Goodstein D."/>
            <person name="Casacuberta J.M."/>
            <person name="Vandepoele K."/>
            <person name="Reski R."/>
            <person name="Cuming A.C."/>
            <person name="Tuskan G.A."/>
            <person name="Maumus F."/>
            <person name="Salse J."/>
            <person name="Schmutz J."/>
            <person name="Rensing S.A."/>
        </authorList>
    </citation>
    <scope>NUCLEOTIDE SEQUENCE [LARGE SCALE GENOMIC DNA]</scope>
    <source>
        <strain evidence="3 4">cv. Gransden 2004</strain>
    </source>
</reference>
<organism evidence="2">
    <name type="scientific">Physcomitrium patens</name>
    <name type="common">Spreading-leaved earth moss</name>
    <name type="synonym">Physcomitrella patens</name>
    <dbReference type="NCBI Taxonomy" id="3218"/>
    <lineage>
        <taxon>Eukaryota</taxon>
        <taxon>Viridiplantae</taxon>
        <taxon>Streptophyta</taxon>
        <taxon>Embryophyta</taxon>
        <taxon>Bryophyta</taxon>
        <taxon>Bryophytina</taxon>
        <taxon>Bryopsida</taxon>
        <taxon>Funariidae</taxon>
        <taxon>Funariales</taxon>
        <taxon>Funariaceae</taxon>
        <taxon>Physcomitrium</taxon>
    </lineage>
</organism>
<sequence>MMSGERGRLMANVRQRYSFAPDYGVELGLGAAPTSLPANEPAPLRRTAENLLWLAAAVFAIYYGDSRHHLFHVLFYDTRIRRFPFQLGLLGLAINTAIFTYLAIWLRHILKTEDKWELIAPAAIPTATLVGLTSFLLFSIALWPIWGFLTLPLLFTLFMALVVISPYLPPYGYAESLRSD</sequence>
<dbReference type="AlphaFoldDB" id="A0A2K1KL28"/>
<evidence type="ECO:0008006" key="5">
    <source>
        <dbReference type="Google" id="ProtNLM"/>
    </source>
</evidence>
<evidence type="ECO:0000313" key="4">
    <source>
        <dbReference type="Proteomes" id="UP000006727"/>
    </source>
</evidence>
<keyword evidence="1" id="KW-0472">Membrane</keyword>
<dbReference type="Gramene" id="Pp3c5_25700V3.1">
    <property type="protein sequence ID" value="Pp3c5_25700V3.1"/>
    <property type="gene ID" value="Pp3c5_25700"/>
</dbReference>
<reference evidence="3" key="3">
    <citation type="submission" date="2020-12" db="UniProtKB">
        <authorList>
            <consortium name="EnsemblPlants"/>
        </authorList>
    </citation>
    <scope>IDENTIFICATION</scope>
</reference>
<dbReference type="EnsemblPlants" id="Pp3c5_25700V3.2">
    <property type="protein sequence ID" value="Pp3c5_25700V3.2"/>
    <property type="gene ID" value="Pp3c5_25700"/>
</dbReference>
<gene>
    <name evidence="3" type="primary">LOC112282441</name>
    <name evidence="2" type="ORF">PHYPA_008161</name>
</gene>
<feature type="transmembrane region" description="Helical" evidence="1">
    <location>
        <begin position="149"/>
        <end position="168"/>
    </location>
</feature>
<dbReference type="EnsemblPlants" id="Pp3c5_25700V3.1">
    <property type="protein sequence ID" value="Pp3c5_25700V3.1"/>
    <property type="gene ID" value="Pp3c5_25700"/>
</dbReference>
<protein>
    <recommendedName>
        <fullName evidence="5">Transmembrane protein 128</fullName>
    </recommendedName>
</protein>
<name>A0A2K1KL28_PHYPA</name>
<feature type="transmembrane region" description="Helical" evidence="1">
    <location>
        <begin position="83"/>
        <end position="106"/>
    </location>
</feature>
<evidence type="ECO:0000313" key="2">
    <source>
        <dbReference type="EMBL" id="PNR54484.1"/>
    </source>
</evidence>
<dbReference type="PANTHER" id="PTHR31134:SF1">
    <property type="entry name" value="TRANSMEMBRANE PROTEIN 128"/>
    <property type="match status" value="1"/>
</dbReference>
<dbReference type="OMA" id="CIMLNIA"/>
<reference evidence="2 4" key="1">
    <citation type="journal article" date="2008" name="Science">
        <title>The Physcomitrella genome reveals evolutionary insights into the conquest of land by plants.</title>
        <authorList>
            <person name="Rensing S."/>
            <person name="Lang D."/>
            <person name="Zimmer A."/>
            <person name="Terry A."/>
            <person name="Salamov A."/>
            <person name="Shapiro H."/>
            <person name="Nishiyama T."/>
            <person name="Perroud P.-F."/>
            <person name="Lindquist E."/>
            <person name="Kamisugi Y."/>
            <person name="Tanahashi T."/>
            <person name="Sakakibara K."/>
            <person name="Fujita T."/>
            <person name="Oishi K."/>
            <person name="Shin-I T."/>
            <person name="Kuroki Y."/>
            <person name="Toyoda A."/>
            <person name="Suzuki Y."/>
            <person name="Hashimoto A."/>
            <person name="Yamaguchi K."/>
            <person name="Sugano A."/>
            <person name="Kohara Y."/>
            <person name="Fujiyama A."/>
            <person name="Anterola A."/>
            <person name="Aoki S."/>
            <person name="Ashton N."/>
            <person name="Barbazuk W.B."/>
            <person name="Barker E."/>
            <person name="Bennetzen J."/>
            <person name="Bezanilla M."/>
            <person name="Blankenship R."/>
            <person name="Cho S.H."/>
            <person name="Dutcher S."/>
            <person name="Estelle M."/>
            <person name="Fawcett J.A."/>
            <person name="Gundlach H."/>
            <person name="Hanada K."/>
            <person name="Heyl A."/>
            <person name="Hicks K.A."/>
            <person name="Hugh J."/>
            <person name="Lohr M."/>
            <person name="Mayer K."/>
            <person name="Melkozernov A."/>
            <person name="Murata T."/>
            <person name="Nelson D."/>
            <person name="Pils B."/>
            <person name="Prigge M."/>
            <person name="Reiss B."/>
            <person name="Renner T."/>
            <person name="Rombauts S."/>
            <person name="Rushton P."/>
            <person name="Sanderfoot A."/>
            <person name="Schween G."/>
            <person name="Shiu S.-H."/>
            <person name="Stueber K."/>
            <person name="Theodoulou F.L."/>
            <person name="Tu H."/>
            <person name="Van de Peer Y."/>
            <person name="Verrier P.J."/>
            <person name="Waters E."/>
            <person name="Wood A."/>
            <person name="Yang L."/>
            <person name="Cove D."/>
            <person name="Cuming A."/>
            <person name="Hasebe M."/>
            <person name="Lucas S."/>
            <person name="Mishler D.B."/>
            <person name="Reski R."/>
            <person name="Grigoriev I."/>
            <person name="Quatrano R.S."/>
            <person name="Boore J.L."/>
        </authorList>
    </citation>
    <scope>NUCLEOTIDE SEQUENCE [LARGE SCALE GENOMIC DNA]</scope>
    <source>
        <strain evidence="3 4">cv. Gransden 2004</strain>
    </source>
</reference>
<keyword evidence="1" id="KW-0812">Transmembrane</keyword>
<proteinExistence type="predicted"/>
<dbReference type="Pfam" id="PF20479">
    <property type="entry name" value="TMEM128"/>
    <property type="match status" value="1"/>
</dbReference>
<dbReference type="OrthoDB" id="58903at2759"/>
<dbReference type="GeneID" id="112282441"/>
<evidence type="ECO:0000256" key="1">
    <source>
        <dbReference type="SAM" id="Phobius"/>
    </source>
</evidence>
<dbReference type="EMBL" id="ABEU02000005">
    <property type="protein sequence ID" value="PNR54484.1"/>
    <property type="molecule type" value="Genomic_DNA"/>
</dbReference>
<keyword evidence="4" id="KW-1185">Reference proteome</keyword>
<keyword evidence="1" id="KW-1133">Transmembrane helix</keyword>
<feature type="transmembrane region" description="Helical" evidence="1">
    <location>
        <begin position="118"/>
        <end position="143"/>
    </location>
</feature>
<dbReference type="Proteomes" id="UP000006727">
    <property type="component" value="Chromosome 5"/>
</dbReference>